<dbReference type="OrthoDB" id="8850210at2"/>
<dbReference type="EMBL" id="FKBS01000014">
    <property type="protein sequence ID" value="SAI26446.1"/>
    <property type="molecule type" value="Genomic_DNA"/>
</dbReference>
<sequence length="152" mass="16813">MFGFLNKTQVRYVDPQVQDEFVQKVSAAADDFLRAIEPAERVACDFSSGSVIRLDAVAARVREGALALTPLQRVGMAAYLYEVARRHHGGIYEVCDDDDPVVLVTGDPQCEICLCAISRVERNLAGVQPEPLSDLYARYVDAVQADRPELVR</sequence>
<dbReference type="Proteomes" id="UP000077037">
    <property type="component" value="Unassembled WGS sequence"/>
</dbReference>
<dbReference type="RefSeq" id="WP_066411280.1">
    <property type="nucleotide sequence ID" value="NZ_FKBS01000014.1"/>
</dbReference>
<evidence type="ECO:0000313" key="2">
    <source>
        <dbReference type="Proteomes" id="UP000077037"/>
    </source>
</evidence>
<proteinExistence type="predicted"/>
<dbReference type="AlphaFoldDB" id="A0A157NZG7"/>
<reference evidence="1 2" key="1">
    <citation type="submission" date="2016-03" db="EMBL/GenBank/DDBJ databases">
        <authorList>
            <consortium name="Pathogen Informatics"/>
        </authorList>
    </citation>
    <scope>NUCLEOTIDE SEQUENCE [LARGE SCALE GENOMIC DNA]</scope>
    <source>
        <strain evidence="1 2">NCTC13364</strain>
    </source>
</reference>
<protein>
    <submittedName>
        <fullName evidence="1">Uncharacterized protein</fullName>
    </submittedName>
</protein>
<name>A0A157NZG7_9BORD</name>
<gene>
    <name evidence="1" type="ORF">SAMEA1982600_02082</name>
</gene>
<organism evidence="1 2">
    <name type="scientific">Bordetella ansorpii</name>
    <dbReference type="NCBI Taxonomy" id="288768"/>
    <lineage>
        <taxon>Bacteria</taxon>
        <taxon>Pseudomonadati</taxon>
        <taxon>Pseudomonadota</taxon>
        <taxon>Betaproteobacteria</taxon>
        <taxon>Burkholderiales</taxon>
        <taxon>Alcaligenaceae</taxon>
        <taxon>Bordetella</taxon>
    </lineage>
</organism>
<accession>A0A157NZG7</accession>
<evidence type="ECO:0000313" key="1">
    <source>
        <dbReference type="EMBL" id="SAI26446.1"/>
    </source>
</evidence>